<dbReference type="InterPro" id="IPR012337">
    <property type="entry name" value="RNaseH-like_sf"/>
</dbReference>
<dbReference type="Proteomes" id="UP000234323">
    <property type="component" value="Unassembled WGS sequence"/>
</dbReference>
<gene>
    <name evidence="1" type="ORF">RhiirA4_466312</name>
</gene>
<evidence type="ECO:0000313" key="1">
    <source>
        <dbReference type="EMBL" id="PKY50059.1"/>
    </source>
</evidence>
<dbReference type="GO" id="GO:0003676">
    <property type="term" value="F:nucleic acid binding"/>
    <property type="evidence" value="ECO:0007669"/>
    <property type="project" value="InterPro"/>
</dbReference>
<reference evidence="1 2" key="1">
    <citation type="submission" date="2015-10" db="EMBL/GenBank/DDBJ databases">
        <title>Genome analyses suggest a sexual origin of heterokaryosis in a supposedly ancient asexual fungus.</title>
        <authorList>
            <person name="Ropars J."/>
            <person name="Sedzielewska K."/>
            <person name="Noel J."/>
            <person name="Charron P."/>
            <person name="Farinelli L."/>
            <person name="Marton T."/>
            <person name="Kruger M."/>
            <person name="Pelin A."/>
            <person name="Brachmann A."/>
            <person name="Corradi N."/>
        </authorList>
    </citation>
    <scope>NUCLEOTIDE SEQUENCE [LARGE SCALE GENOMIC DNA]</scope>
    <source>
        <strain evidence="1 2">A4</strain>
    </source>
</reference>
<dbReference type="SUPFAM" id="SSF53098">
    <property type="entry name" value="Ribonuclease H-like"/>
    <property type="match status" value="1"/>
</dbReference>
<proteinExistence type="predicted"/>
<evidence type="ECO:0008006" key="3">
    <source>
        <dbReference type="Google" id="ProtNLM"/>
    </source>
</evidence>
<comment type="caution">
    <text evidence="1">The sequence shown here is derived from an EMBL/GenBank/DDBJ whole genome shotgun (WGS) entry which is preliminary data.</text>
</comment>
<keyword evidence="2" id="KW-1185">Reference proteome</keyword>
<sequence length="198" mass="22710">MNKENIENHIISRVKFADCAIFNWFNYGPSFGNDDLTLYEGFQGEVSFKNKKSRCCKSSYDKQIRKTEEEFSVDEYEYHYKIQRNYSILGHIKLYTDGSFCPTSRASPAAMSYAWSALDDDDRLLESFSDSIPPTYPLALGSELIAVLSGLTSLAHGSVVTILSDCAQLITLWNKYISHPFSPRLFKEPNHLIWVSFW</sequence>
<accession>A0A2I1GTT3</accession>
<protein>
    <recommendedName>
        <fullName evidence="3">RNase H type-1 domain-containing protein</fullName>
    </recommendedName>
</protein>
<dbReference type="InterPro" id="IPR036397">
    <property type="entry name" value="RNaseH_sf"/>
</dbReference>
<name>A0A2I1GTT3_9GLOM</name>
<dbReference type="AlphaFoldDB" id="A0A2I1GTT3"/>
<dbReference type="Gene3D" id="3.30.420.10">
    <property type="entry name" value="Ribonuclease H-like superfamily/Ribonuclease H"/>
    <property type="match status" value="1"/>
</dbReference>
<evidence type="ECO:0000313" key="2">
    <source>
        <dbReference type="Proteomes" id="UP000234323"/>
    </source>
</evidence>
<organism evidence="1 2">
    <name type="scientific">Rhizophagus irregularis</name>
    <dbReference type="NCBI Taxonomy" id="588596"/>
    <lineage>
        <taxon>Eukaryota</taxon>
        <taxon>Fungi</taxon>
        <taxon>Fungi incertae sedis</taxon>
        <taxon>Mucoromycota</taxon>
        <taxon>Glomeromycotina</taxon>
        <taxon>Glomeromycetes</taxon>
        <taxon>Glomerales</taxon>
        <taxon>Glomeraceae</taxon>
        <taxon>Rhizophagus</taxon>
    </lineage>
</organism>
<dbReference type="EMBL" id="LLXI01000818">
    <property type="protein sequence ID" value="PKY50059.1"/>
    <property type="molecule type" value="Genomic_DNA"/>
</dbReference>